<dbReference type="AlphaFoldDB" id="A0A1H7QJ86"/>
<sequence length="119" mass="12570">MVTSGGPADWLEVNRANWDARVPIHTDNSSFYDIPGFVAGGESLRPHEPGEVGDVRGKTLLHLMCHLGLDTLSWARRGATVTGLDFSQPAVDFATASPTGSAPGPRGSSPPTSTTRPRC</sequence>
<evidence type="ECO:0000313" key="2">
    <source>
        <dbReference type="EMBL" id="SEL48180.1"/>
    </source>
</evidence>
<gene>
    <name evidence="2" type="ORF">SAMN05414137_10962</name>
</gene>
<feature type="compositionally biased region" description="Low complexity" evidence="1">
    <location>
        <begin position="96"/>
        <end position="119"/>
    </location>
</feature>
<reference evidence="3" key="1">
    <citation type="submission" date="2016-10" db="EMBL/GenBank/DDBJ databases">
        <authorList>
            <person name="Varghese N."/>
        </authorList>
    </citation>
    <scope>NUCLEOTIDE SEQUENCE [LARGE SCALE GENOMIC DNA]</scope>
    <source>
        <strain evidence="3">DSM 45096 / BCRC 16803 / CGMCC 4.1857 / CIP 109030 / JCM 12277 / KCTC 19219 / NBRC 100920 / 33214</strain>
    </source>
</reference>
<protein>
    <recommendedName>
        <fullName evidence="4">Methyltransferase domain-containing protein</fullName>
    </recommendedName>
</protein>
<dbReference type="eggNOG" id="COG2227">
    <property type="taxonomic scope" value="Bacteria"/>
</dbReference>
<accession>A0A1H7QJ86</accession>
<feature type="region of interest" description="Disordered" evidence="1">
    <location>
        <begin position="92"/>
        <end position="119"/>
    </location>
</feature>
<dbReference type="RefSeq" id="WP_052439317.1">
    <property type="nucleotide sequence ID" value="NZ_BBPN01000045.1"/>
</dbReference>
<name>A0A1H7QJ86_STRJI</name>
<dbReference type="Proteomes" id="UP000183015">
    <property type="component" value="Unassembled WGS sequence"/>
</dbReference>
<dbReference type="Gene3D" id="3.40.50.150">
    <property type="entry name" value="Vaccinia Virus protein VP39"/>
    <property type="match status" value="1"/>
</dbReference>
<proteinExistence type="predicted"/>
<evidence type="ECO:0000313" key="3">
    <source>
        <dbReference type="Proteomes" id="UP000183015"/>
    </source>
</evidence>
<keyword evidence="3" id="KW-1185">Reference proteome</keyword>
<dbReference type="EMBL" id="FOAZ01000009">
    <property type="protein sequence ID" value="SEL48180.1"/>
    <property type="molecule type" value="Genomic_DNA"/>
</dbReference>
<evidence type="ECO:0000256" key="1">
    <source>
        <dbReference type="SAM" id="MobiDB-lite"/>
    </source>
</evidence>
<evidence type="ECO:0008006" key="4">
    <source>
        <dbReference type="Google" id="ProtNLM"/>
    </source>
</evidence>
<dbReference type="SUPFAM" id="SSF53335">
    <property type="entry name" value="S-adenosyl-L-methionine-dependent methyltransferases"/>
    <property type="match status" value="1"/>
</dbReference>
<dbReference type="InterPro" id="IPR029063">
    <property type="entry name" value="SAM-dependent_MTases_sf"/>
</dbReference>
<organism evidence="2 3">
    <name type="scientific">Streptacidiphilus jiangxiensis</name>
    <dbReference type="NCBI Taxonomy" id="235985"/>
    <lineage>
        <taxon>Bacteria</taxon>
        <taxon>Bacillati</taxon>
        <taxon>Actinomycetota</taxon>
        <taxon>Actinomycetes</taxon>
        <taxon>Kitasatosporales</taxon>
        <taxon>Streptomycetaceae</taxon>
        <taxon>Streptacidiphilus</taxon>
    </lineage>
</organism>
<dbReference type="STRING" id="235985.SAMN05414137_10962"/>